<evidence type="ECO:0000313" key="5">
    <source>
        <dbReference type="Proteomes" id="UP000609346"/>
    </source>
</evidence>
<accession>A0ABR8MUK4</accession>
<sequence>MVAKAGAGITQKERKSKKTYDAARTREIILDAAEQIFADQGFSAARIDAIASASGYNKSLIYQYFTDKLGLYMEVVKRADQLGDQMLADVSGDLLNDERLTKDAGKFRLFLETVVRSTYDFLVQNPRFLKIYSWEAAEGWRTWNQISYRPDDITQLLNLAKQAKENGLLRAGLDPYYLPILLLSNVGFSMQHFSRFNIDVTGDGQLDGESGAGGNSMHAREQLVQFVVYGIMEPSLL</sequence>
<organism evidence="4 5">
    <name type="scientific">Paenibacillus terricola</name>
    <dbReference type="NCBI Taxonomy" id="2763503"/>
    <lineage>
        <taxon>Bacteria</taxon>
        <taxon>Bacillati</taxon>
        <taxon>Bacillota</taxon>
        <taxon>Bacilli</taxon>
        <taxon>Bacillales</taxon>
        <taxon>Paenibacillaceae</taxon>
        <taxon>Paenibacillus</taxon>
    </lineage>
</organism>
<name>A0ABR8MUK4_9BACL</name>
<dbReference type="PANTHER" id="PTHR30328">
    <property type="entry name" value="TRANSCRIPTIONAL REPRESSOR"/>
    <property type="match status" value="1"/>
</dbReference>
<evidence type="ECO:0000259" key="3">
    <source>
        <dbReference type="PROSITE" id="PS50977"/>
    </source>
</evidence>
<feature type="domain" description="HTH tetR-type" evidence="3">
    <location>
        <begin position="23"/>
        <end position="83"/>
    </location>
</feature>
<dbReference type="PRINTS" id="PR00455">
    <property type="entry name" value="HTHTETR"/>
</dbReference>
<keyword evidence="5" id="KW-1185">Reference proteome</keyword>
<dbReference type="SUPFAM" id="SSF48498">
    <property type="entry name" value="Tetracyclin repressor-like, C-terminal domain"/>
    <property type="match status" value="1"/>
</dbReference>
<dbReference type="Proteomes" id="UP000609346">
    <property type="component" value="Unassembled WGS sequence"/>
</dbReference>
<dbReference type="InterPro" id="IPR050109">
    <property type="entry name" value="HTH-type_TetR-like_transc_reg"/>
</dbReference>
<proteinExistence type="predicted"/>
<keyword evidence="1 2" id="KW-0238">DNA-binding</keyword>
<dbReference type="PANTHER" id="PTHR30328:SF54">
    <property type="entry name" value="HTH-TYPE TRANSCRIPTIONAL REPRESSOR SCO4008"/>
    <property type="match status" value="1"/>
</dbReference>
<dbReference type="Gene3D" id="1.10.357.10">
    <property type="entry name" value="Tetracycline Repressor, domain 2"/>
    <property type="match status" value="1"/>
</dbReference>
<reference evidence="4 5" key="1">
    <citation type="submission" date="2020-09" db="EMBL/GenBank/DDBJ databases">
        <title>Paenibacillus sp. strain PR3 16S rRNA gene Genome sequencing and assembly.</title>
        <authorList>
            <person name="Kim J."/>
        </authorList>
    </citation>
    <scope>NUCLEOTIDE SEQUENCE [LARGE SCALE GENOMIC DNA]</scope>
    <source>
        <strain evidence="4 5">PR3</strain>
    </source>
</reference>
<dbReference type="InterPro" id="IPR001647">
    <property type="entry name" value="HTH_TetR"/>
</dbReference>
<evidence type="ECO:0000313" key="4">
    <source>
        <dbReference type="EMBL" id="MBD3919644.1"/>
    </source>
</evidence>
<feature type="DNA-binding region" description="H-T-H motif" evidence="2">
    <location>
        <begin position="46"/>
        <end position="65"/>
    </location>
</feature>
<protein>
    <submittedName>
        <fullName evidence="4">TetR/AcrR family transcriptional regulator</fullName>
    </submittedName>
</protein>
<dbReference type="InterPro" id="IPR036271">
    <property type="entry name" value="Tet_transcr_reg_TetR-rel_C_sf"/>
</dbReference>
<dbReference type="Pfam" id="PF00440">
    <property type="entry name" value="TetR_N"/>
    <property type="match status" value="1"/>
</dbReference>
<dbReference type="SUPFAM" id="SSF46689">
    <property type="entry name" value="Homeodomain-like"/>
    <property type="match status" value="1"/>
</dbReference>
<evidence type="ECO:0000256" key="1">
    <source>
        <dbReference type="ARBA" id="ARBA00023125"/>
    </source>
</evidence>
<gene>
    <name evidence="4" type="ORF">H8B09_12845</name>
</gene>
<comment type="caution">
    <text evidence="4">The sequence shown here is derived from an EMBL/GenBank/DDBJ whole genome shotgun (WGS) entry which is preliminary data.</text>
</comment>
<evidence type="ECO:0000256" key="2">
    <source>
        <dbReference type="PROSITE-ProRule" id="PRU00335"/>
    </source>
</evidence>
<dbReference type="InterPro" id="IPR009057">
    <property type="entry name" value="Homeodomain-like_sf"/>
</dbReference>
<dbReference type="PROSITE" id="PS50977">
    <property type="entry name" value="HTH_TETR_2"/>
    <property type="match status" value="1"/>
</dbReference>
<dbReference type="EMBL" id="JACXZA010000003">
    <property type="protein sequence ID" value="MBD3919644.1"/>
    <property type="molecule type" value="Genomic_DNA"/>
</dbReference>